<evidence type="ECO:0000259" key="2">
    <source>
        <dbReference type="Pfam" id="PF08794"/>
    </source>
</evidence>
<comment type="caution">
    <text evidence="3">The sequence shown here is derived from an EMBL/GenBank/DDBJ whole genome shotgun (WGS) entry which is preliminary data.</text>
</comment>
<comment type="subcellular location">
    <subcellularLocation>
        <location evidence="1">Cell outer membrane</location>
    </subcellularLocation>
</comment>
<dbReference type="InterPro" id="IPR011250">
    <property type="entry name" value="OMP/PagP_B-barrel"/>
</dbReference>
<evidence type="ECO:0000256" key="1">
    <source>
        <dbReference type="ARBA" id="ARBA00004442"/>
    </source>
</evidence>
<evidence type="ECO:0000313" key="4">
    <source>
        <dbReference type="Proteomes" id="UP001447151"/>
    </source>
</evidence>
<protein>
    <submittedName>
        <fullName evidence="3">Factor H binding protein domain-containing protein</fullName>
    </submittedName>
</protein>
<name>A0ABV1JKE8_NEIPO</name>
<dbReference type="Gene3D" id="2.40.160.90">
    <property type="match status" value="1"/>
</dbReference>
<dbReference type="RefSeq" id="WP_349272202.1">
    <property type="nucleotide sequence ID" value="NZ_JBECZB010000001.1"/>
</dbReference>
<proteinExistence type="predicted"/>
<gene>
    <name evidence="3" type="ORF">ABM124_01265</name>
</gene>
<dbReference type="Pfam" id="PF08794">
    <property type="entry name" value="FHBP_C"/>
    <property type="match status" value="1"/>
</dbReference>
<reference evidence="3 4" key="1">
    <citation type="submission" date="2024-05" db="EMBL/GenBank/DDBJ databases">
        <authorList>
            <person name="Matzinger S.R."/>
            <person name="Bankers L."/>
            <person name="Rossheim A."/>
            <person name="Hetherington-Rauth M.C."/>
            <person name="Smith A."/>
            <person name="Baird S."/>
            <person name="Polanco D."/>
        </authorList>
    </citation>
    <scope>NUCLEOTIDE SEQUENCE [LARGE SCALE GENOMIC DNA]</scope>
    <source>
        <strain evidence="3 4">2024CJ-00066</strain>
    </source>
</reference>
<feature type="domain" description="Factor H binding protein-like C-terminal" evidence="2">
    <location>
        <begin position="141"/>
        <end position="233"/>
    </location>
</feature>
<dbReference type="Proteomes" id="UP001447151">
    <property type="component" value="Unassembled WGS sequence"/>
</dbReference>
<evidence type="ECO:0000313" key="3">
    <source>
        <dbReference type="EMBL" id="MEQ3509973.1"/>
    </source>
</evidence>
<keyword evidence="4" id="KW-1185">Reference proteome</keyword>
<dbReference type="SUPFAM" id="SSF56925">
    <property type="entry name" value="OMPA-like"/>
    <property type="match status" value="1"/>
</dbReference>
<dbReference type="EMBL" id="JBECZB010000001">
    <property type="protein sequence ID" value="MEQ3509973.1"/>
    <property type="molecule type" value="Genomic_DNA"/>
</dbReference>
<sequence length="248" mass="26489">MATQGAVVTSFYSVKEDVRKDVNSWATQKGFKPGEVELASVTLQVGSVSSKGSNINLFDVVPAQNKVQKVDTVTTARVKAGGDNYELISKGRAHIYRQNYSLIAGLSELERIEKDPSGIERNLGVDDDSVDFVVKGSTTKILPAAGKFNYTGIATNGEKQGALSYTVDFKEKNGKGEITGIGENSITLSEAPIKEFSHTNEFDNTVIKGQGIEGSNYKLGFFGPNAEEIVGAVTQGTNSIGFAGSRPH</sequence>
<accession>A0ABV1JKE8</accession>
<organism evidence="3 4">
    <name type="scientific">Neisseria polysaccharea</name>
    <dbReference type="NCBI Taxonomy" id="489"/>
    <lineage>
        <taxon>Bacteria</taxon>
        <taxon>Pseudomonadati</taxon>
        <taxon>Pseudomonadota</taxon>
        <taxon>Betaproteobacteria</taxon>
        <taxon>Neisseriales</taxon>
        <taxon>Neisseriaceae</taxon>
        <taxon>Neisseria</taxon>
    </lineage>
</organism>
<dbReference type="InterPro" id="IPR014902">
    <property type="entry name" value="FHBP-like_C"/>
</dbReference>